<dbReference type="Proteomes" id="UP000515135">
    <property type="component" value="Unplaced"/>
</dbReference>
<dbReference type="InterPro" id="IPR040676">
    <property type="entry name" value="DUF5641"/>
</dbReference>
<dbReference type="Pfam" id="PF05380">
    <property type="entry name" value="Peptidase_A17"/>
    <property type="match status" value="1"/>
</dbReference>
<name>A0A6P4XQG3_BRABE</name>
<reference evidence="3" key="1">
    <citation type="submission" date="2025-08" db="UniProtKB">
        <authorList>
            <consortium name="RefSeq"/>
        </authorList>
    </citation>
    <scope>IDENTIFICATION</scope>
    <source>
        <tissue evidence="3">Gonad</tissue>
    </source>
</reference>
<protein>
    <submittedName>
        <fullName evidence="3">Uncharacterized protein LOC109462259</fullName>
    </submittedName>
</protein>
<dbReference type="InterPro" id="IPR001584">
    <property type="entry name" value="Integrase_cat-core"/>
</dbReference>
<feature type="domain" description="Integrase catalytic" evidence="1">
    <location>
        <begin position="1139"/>
        <end position="1325"/>
    </location>
</feature>
<keyword evidence="2" id="KW-1185">Reference proteome</keyword>
<dbReference type="InterPro" id="IPR036397">
    <property type="entry name" value="RNaseH_sf"/>
</dbReference>
<dbReference type="RefSeq" id="XP_019614348.1">
    <property type="nucleotide sequence ID" value="XM_019758789.1"/>
</dbReference>
<organism evidence="2 3">
    <name type="scientific">Branchiostoma belcheri</name>
    <name type="common">Amphioxus</name>
    <dbReference type="NCBI Taxonomy" id="7741"/>
    <lineage>
        <taxon>Eukaryota</taxon>
        <taxon>Metazoa</taxon>
        <taxon>Chordata</taxon>
        <taxon>Cephalochordata</taxon>
        <taxon>Leptocardii</taxon>
        <taxon>Amphioxiformes</taxon>
        <taxon>Branchiostomatidae</taxon>
        <taxon>Branchiostoma</taxon>
    </lineage>
</organism>
<dbReference type="PROSITE" id="PS50994">
    <property type="entry name" value="INTEGRASE"/>
    <property type="match status" value="1"/>
</dbReference>
<dbReference type="SUPFAM" id="SSF53098">
    <property type="entry name" value="Ribonuclease H-like"/>
    <property type="match status" value="1"/>
</dbReference>
<dbReference type="Gene3D" id="3.30.420.10">
    <property type="entry name" value="Ribonuclease H-like superfamily/Ribonuclease H"/>
    <property type="match status" value="1"/>
</dbReference>
<dbReference type="SUPFAM" id="SSF56672">
    <property type="entry name" value="DNA/RNA polymerases"/>
    <property type="match status" value="1"/>
</dbReference>
<dbReference type="InterPro" id="IPR012337">
    <property type="entry name" value="RNaseH-like_sf"/>
</dbReference>
<dbReference type="InterPro" id="IPR041588">
    <property type="entry name" value="Integrase_H2C2"/>
</dbReference>
<gene>
    <name evidence="3" type="primary">LOC109462259</name>
</gene>
<dbReference type="Pfam" id="PF18701">
    <property type="entry name" value="DUF5641"/>
    <property type="match status" value="1"/>
</dbReference>
<dbReference type="Gene3D" id="1.10.340.70">
    <property type="match status" value="1"/>
</dbReference>
<evidence type="ECO:0000313" key="3">
    <source>
        <dbReference type="RefSeq" id="XP_019614348.1"/>
    </source>
</evidence>
<dbReference type="OrthoDB" id="10064286at2759"/>
<dbReference type="Pfam" id="PF17921">
    <property type="entry name" value="Integrase_H2C2"/>
    <property type="match status" value="1"/>
</dbReference>
<proteinExistence type="predicted"/>
<dbReference type="PANTHER" id="PTHR47331:SF1">
    <property type="entry name" value="GAG-LIKE PROTEIN"/>
    <property type="match status" value="1"/>
</dbReference>
<evidence type="ECO:0000259" key="1">
    <source>
        <dbReference type="PROSITE" id="PS50994"/>
    </source>
</evidence>
<dbReference type="KEGG" id="bbel:109462259"/>
<dbReference type="InterPro" id="IPR043502">
    <property type="entry name" value="DNA/RNA_pol_sf"/>
</dbReference>
<sequence length="1444" mass="164713">MEEDVISNEVFGDLNAKERGQNYSFKPHQGKKRGASLAVTTSPEGISCKFCEKSNHSMTECRALANKSYDERLQYFKGQGLCFGCLKDKTHLARDCKQRANCGKCQKSHPTVLHRDVEAQPKKTAAVGRVVHPEWEGVPSIIPVKVRSKTSGITVKTYAFLDTGSDVVFCTDKLKQQLNTKGRKTRLTLNTINSSKETLTELVEDLEVSSLEGVNTVHIPVAYTQEKIPASKENIITTEDLKEYPYLREVELPKVDAEIGLLIGNNVPKAMEPWQVINSEGEGPYAVRTILGWSVNGPLRGASEDNRTASVNKISLSADQSLEVQLEQYFNQDFSEVDEDKKELSVQDKRFMDIVSKGTKMVNQHYEVPLPFKRPNPTMPNNRPLALQRTKYLKKKLSKDEKYRNDYVGFMQDIIDKGYAERVPPERVQNQEDTKDGAVWYIPHHGVYHPQKKKIRVVFDCAAEYAGTSLNKELLQGPDLNNTLVGVLTRFRQEPVGLMADIESMFSQVRVPEEYRDYQRFLWWPEGNLDEPLQEYRMAVHVFGATSSPSCASFALKKLAEDGEGRYTEEVLETIRNNFHVDDLLKSTSTVKDGGHLAKDMREACKDGGFRLTKWVSNYKEVMDVVPSTERIAEVNLDLDCSHEAMATERALGMLWNIQSDTLGFRAVRREKPATRRGILSVVSSFYDPLGLVAPALLPPKKILQDLCRDKVGWDEDISEKHLRAWRQWEEDLPLLSEHFQVSRCLKPDGFGKPITTQLHHFADASEVGYGTVSYVRMTNEQGNVHCAFVMGKSRVAPLKTMTIPRMELNAAVVAVRVNDLLMKELELDIQDVYFWTDSVTVLRYIRNQATRFRTFVANRLAVIHNKTEPQQWRYVNTTENPADEASRGQDVKAFLQNQRWLTGPQFLWAPRSEWPQMPEGLQQPLQRDPEVTVNAIGAEEAPQKSPMDALIAHYSSWHRLKKAVAWIIKVRQALKQKCKGGTTTTERGLTTSNLEQAEMVIMKHVQNRYYKQEVEALKGQGFVQAGSTILQLTPKLDVDGMLRVGGRLSQATLSEEAKNPMLLPKSSRVAELVVREIHENHGHMGRNYVTAKVRERYWIPQSSTLIRKIISRCVICRRHHGKTGEQKMADLPSHRVTPDEPPFTNVGVDYFGPFEVKRGRSIVKRYGVIFTCTTTRAVHLEKADSLDTDSCINALRRFTARRGQVKAMWSDNGTNLVGAKTELRKELEKWNKEKIKESLLQKQVDWHFSPPTGSHFGGVWERQIRTIRQVLNAIAKEQQLDDEGLHTLFCEVEQIINTRPLTTISNDVNDLEALTPNHLLNMKMQTSLPPNLTDKDDLYARRRWKQVQYLADLFWKRWVKEYLPTLQGRQKWRTQRRNVAVGDLVLLKDENTPRGRWPLGRVIEITCSSDGLVRRAKVKTQQSLLERPVVKICVLLEEDQTQE</sequence>
<evidence type="ECO:0000313" key="2">
    <source>
        <dbReference type="Proteomes" id="UP000515135"/>
    </source>
</evidence>
<dbReference type="GO" id="GO:0015074">
    <property type="term" value="P:DNA integration"/>
    <property type="evidence" value="ECO:0007669"/>
    <property type="project" value="InterPro"/>
</dbReference>
<dbReference type="PANTHER" id="PTHR47331">
    <property type="entry name" value="PHD-TYPE DOMAIN-CONTAINING PROTEIN"/>
    <property type="match status" value="1"/>
</dbReference>
<dbReference type="GO" id="GO:0003676">
    <property type="term" value="F:nucleic acid binding"/>
    <property type="evidence" value="ECO:0007669"/>
    <property type="project" value="InterPro"/>
</dbReference>
<accession>A0A6P4XQG3</accession>
<dbReference type="InterPro" id="IPR008042">
    <property type="entry name" value="Retrotrans_Pao"/>
</dbReference>
<dbReference type="CDD" id="cd01644">
    <property type="entry name" value="RT_pepA17"/>
    <property type="match status" value="1"/>
</dbReference>
<dbReference type="GeneID" id="109462259"/>